<gene>
    <name evidence="4" type="ORF">OM076_19130</name>
</gene>
<comment type="similarity">
    <text evidence="2">Belongs to the AB hydrolase superfamily. FUS2 hydrolase family.</text>
</comment>
<feature type="domain" description="AB hydrolase-1" evidence="3">
    <location>
        <begin position="59"/>
        <end position="213"/>
    </location>
</feature>
<comment type="caution">
    <text evidence="4">The sequence shown here is derived from an EMBL/GenBank/DDBJ whole genome shotgun (WGS) entry which is preliminary data.</text>
</comment>
<evidence type="ECO:0000313" key="5">
    <source>
        <dbReference type="Proteomes" id="UP001149140"/>
    </source>
</evidence>
<dbReference type="PANTHER" id="PTHR22946:SF9">
    <property type="entry name" value="POLYKETIDE TRANSFERASE AF380"/>
    <property type="match status" value="1"/>
</dbReference>
<organism evidence="4 5">
    <name type="scientific">Solirubrobacter ginsenosidimutans</name>
    <dbReference type="NCBI Taxonomy" id="490573"/>
    <lineage>
        <taxon>Bacteria</taxon>
        <taxon>Bacillati</taxon>
        <taxon>Actinomycetota</taxon>
        <taxon>Thermoleophilia</taxon>
        <taxon>Solirubrobacterales</taxon>
        <taxon>Solirubrobacteraceae</taxon>
        <taxon>Solirubrobacter</taxon>
    </lineage>
</organism>
<sequence length="292" mass="31712">MLNPFVMTKLMVNARRSPLTRTPSDVGLEFESVSFAAADGVGLKGWFISSGAAEPSPAIVFVHGWMWNRHGNIAHQVKGLKDADVDFLPAAKGLHDAGFNVLLFDVRWHGESERGSKPLSYGPLEAQDYIGAVRYLRTRPEVDGERIGAIGTSMGGNIVMYGTPEVQPIKALMAIQPTRLAVFNANFMRTEMGPLGPPMAKPMELVYAALRTPRPGKHDPAVPARKLGDTVVQYVQGTGDPWGEMAIVEEFASVTPGNAGPVTKYPSTGRYEGYGYISEHADDVVAFFRAHL</sequence>
<dbReference type="Proteomes" id="UP001149140">
    <property type="component" value="Unassembled WGS sequence"/>
</dbReference>
<proteinExistence type="inferred from homology"/>
<dbReference type="SUPFAM" id="SSF53474">
    <property type="entry name" value="alpha/beta-Hydrolases"/>
    <property type="match status" value="1"/>
</dbReference>
<evidence type="ECO:0000259" key="3">
    <source>
        <dbReference type="Pfam" id="PF12697"/>
    </source>
</evidence>
<dbReference type="Pfam" id="PF12697">
    <property type="entry name" value="Abhydrolase_6"/>
    <property type="match status" value="1"/>
</dbReference>
<dbReference type="AlphaFoldDB" id="A0A9X3MTJ1"/>
<dbReference type="InterPro" id="IPR000073">
    <property type="entry name" value="AB_hydrolase_1"/>
</dbReference>
<dbReference type="InterPro" id="IPR050261">
    <property type="entry name" value="FrsA_esterase"/>
</dbReference>
<dbReference type="PANTHER" id="PTHR22946">
    <property type="entry name" value="DIENELACTONE HYDROLASE DOMAIN-CONTAINING PROTEIN-RELATED"/>
    <property type="match status" value="1"/>
</dbReference>
<dbReference type="Gene3D" id="3.40.50.1820">
    <property type="entry name" value="alpha/beta hydrolase"/>
    <property type="match status" value="1"/>
</dbReference>
<keyword evidence="1 4" id="KW-0378">Hydrolase</keyword>
<dbReference type="EMBL" id="JAPDOD010000018">
    <property type="protein sequence ID" value="MDA0162394.1"/>
    <property type="molecule type" value="Genomic_DNA"/>
</dbReference>
<dbReference type="InterPro" id="IPR029058">
    <property type="entry name" value="AB_hydrolase_fold"/>
</dbReference>
<protein>
    <submittedName>
        <fullName evidence="4">Alpha/beta fold hydrolase</fullName>
    </submittedName>
</protein>
<name>A0A9X3MTJ1_9ACTN</name>
<evidence type="ECO:0000313" key="4">
    <source>
        <dbReference type="EMBL" id="MDA0162394.1"/>
    </source>
</evidence>
<evidence type="ECO:0000256" key="1">
    <source>
        <dbReference type="ARBA" id="ARBA00022801"/>
    </source>
</evidence>
<evidence type="ECO:0000256" key="2">
    <source>
        <dbReference type="ARBA" id="ARBA00038115"/>
    </source>
</evidence>
<dbReference type="GO" id="GO:0052689">
    <property type="term" value="F:carboxylic ester hydrolase activity"/>
    <property type="evidence" value="ECO:0007669"/>
    <property type="project" value="UniProtKB-ARBA"/>
</dbReference>
<keyword evidence="5" id="KW-1185">Reference proteome</keyword>
<reference evidence="4" key="1">
    <citation type="submission" date="2022-10" db="EMBL/GenBank/DDBJ databases">
        <title>The WGS of Solirubrobacter ginsenosidimutans DSM 21036.</title>
        <authorList>
            <person name="Jiang Z."/>
        </authorList>
    </citation>
    <scope>NUCLEOTIDE SEQUENCE</scope>
    <source>
        <strain evidence="4">DSM 21036</strain>
    </source>
</reference>
<dbReference type="RefSeq" id="WP_270041635.1">
    <property type="nucleotide sequence ID" value="NZ_JAPDOD010000018.1"/>
</dbReference>
<accession>A0A9X3MTJ1</accession>